<name>A0AAW2T7Z0_SESRA</name>
<comment type="caution">
    <text evidence="2">The sequence shown here is derived from an EMBL/GenBank/DDBJ whole genome shotgun (WGS) entry which is preliminary data.</text>
</comment>
<reference evidence="2" key="2">
    <citation type="journal article" date="2024" name="Plant">
        <title>Genomic evolution and insights into agronomic trait innovations of Sesamum species.</title>
        <authorList>
            <person name="Miao H."/>
            <person name="Wang L."/>
            <person name="Qu L."/>
            <person name="Liu H."/>
            <person name="Sun Y."/>
            <person name="Le M."/>
            <person name="Wang Q."/>
            <person name="Wei S."/>
            <person name="Zheng Y."/>
            <person name="Lin W."/>
            <person name="Duan Y."/>
            <person name="Cao H."/>
            <person name="Xiong S."/>
            <person name="Wang X."/>
            <person name="Wei L."/>
            <person name="Li C."/>
            <person name="Ma Q."/>
            <person name="Ju M."/>
            <person name="Zhao R."/>
            <person name="Li G."/>
            <person name="Mu C."/>
            <person name="Tian Q."/>
            <person name="Mei H."/>
            <person name="Zhang T."/>
            <person name="Gao T."/>
            <person name="Zhang H."/>
        </authorList>
    </citation>
    <scope>NUCLEOTIDE SEQUENCE</scope>
    <source>
        <strain evidence="2">G02</strain>
    </source>
</reference>
<reference evidence="2" key="1">
    <citation type="submission" date="2020-06" db="EMBL/GenBank/DDBJ databases">
        <authorList>
            <person name="Li T."/>
            <person name="Hu X."/>
            <person name="Zhang T."/>
            <person name="Song X."/>
            <person name="Zhang H."/>
            <person name="Dai N."/>
            <person name="Sheng W."/>
            <person name="Hou X."/>
            <person name="Wei L."/>
        </authorList>
    </citation>
    <scope>NUCLEOTIDE SEQUENCE</scope>
    <source>
        <strain evidence="2">G02</strain>
        <tissue evidence="2">Leaf</tissue>
    </source>
</reference>
<evidence type="ECO:0000313" key="2">
    <source>
        <dbReference type="EMBL" id="KAL0399766.1"/>
    </source>
</evidence>
<feature type="domain" description="Retroviral polymerase SH3-like" evidence="1">
    <location>
        <begin position="8"/>
        <end position="69"/>
    </location>
</feature>
<sequence>MNLRVFGCLCFVSKVPHDRNKFHNRNRKCLFVGHPYGKKGWRVYDIEIKKYLVSRDIVFHDDIFPNSQSYDIFLSPAPASHHPAVYDNEFGIDSSTDGLVRKSHPEIRYLTIRGSSRNLTSTESTSGSSDISSCLEFGEYQEPVNSTPNRQFDEVNGCANPLHVFETMFVILFIA</sequence>
<accession>A0AAW2T7Z0</accession>
<dbReference type="InterPro" id="IPR057670">
    <property type="entry name" value="SH3_retrovirus"/>
</dbReference>
<dbReference type="Pfam" id="PF25597">
    <property type="entry name" value="SH3_retrovirus"/>
    <property type="match status" value="1"/>
</dbReference>
<proteinExistence type="predicted"/>
<evidence type="ECO:0000259" key="1">
    <source>
        <dbReference type="Pfam" id="PF25597"/>
    </source>
</evidence>
<dbReference type="AlphaFoldDB" id="A0AAW2T7Z0"/>
<dbReference type="EMBL" id="JACGWJ010000009">
    <property type="protein sequence ID" value="KAL0399766.1"/>
    <property type="molecule type" value="Genomic_DNA"/>
</dbReference>
<gene>
    <name evidence="2" type="ORF">Sradi_2319900</name>
</gene>
<protein>
    <recommendedName>
        <fullName evidence="1">Retroviral polymerase SH3-like domain-containing protein</fullName>
    </recommendedName>
</protein>
<organism evidence="2">
    <name type="scientific">Sesamum radiatum</name>
    <name type="common">Black benniseed</name>
    <dbReference type="NCBI Taxonomy" id="300843"/>
    <lineage>
        <taxon>Eukaryota</taxon>
        <taxon>Viridiplantae</taxon>
        <taxon>Streptophyta</taxon>
        <taxon>Embryophyta</taxon>
        <taxon>Tracheophyta</taxon>
        <taxon>Spermatophyta</taxon>
        <taxon>Magnoliopsida</taxon>
        <taxon>eudicotyledons</taxon>
        <taxon>Gunneridae</taxon>
        <taxon>Pentapetalae</taxon>
        <taxon>asterids</taxon>
        <taxon>lamiids</taxon>
        <taxon>Lamiales</taxon>
        <taxon>Pedaliaceae</taxon>
        <taxon>Sesamum</taxon>
    </lineage>
</organism>